<reference evidence="1 2" key="1">
    <citation type="submission" date="2023-07" db="EMBL/GenBank/DDBJ databases">
        <title>Sequencing the genomes of 1000 actinobacteria strains.</title>
        <authorList>
            <person name="Klenk H.-P."/>
        </authorList>
    </citation>
    <scope>NUCLEOTIDE SEQUENCE [LARGE SCALE GENOMIC DNA]</scope>
    <source>
        <strain evidence="1 2">DSM 44711</strain>
    </source>
</reference>
<proteinExistence type="predicted"/>
<evidence type="ECO:0000313" key="1">
    <source>
        <dbReference type="EMBL" id="MDR7322337.1"/>
    </source>
</evidence>
<dbReference type="SUPFAM" id="SSF56112">
    <property type="entry name" value="Protein kinase-like (PK-like)"/>
    <property type="match status" value="1"/>
</dbReference>
<organism evidence="1 2">
    <name type="scientific">Catenuloplanes niger</name>
    <dbReference type="NCBI Taxonomy" id="587534"/>
    <lineage>
        <taxon>Bacteria</taxon>
        <taxon>Bacillati</taxon>
        <taxon>Actinomycetota</taxon>
        <taxon>Actinomycetes</taxon>
        <taxon>Micromonosporales</taxon>
        <taxon>Micromonosporaceae</taxon>
        <taxon>Catenuloplanes</taxon>
    </lineage>
</organism>
<dbReference type="Proteomes" id="UP001183629">
    <property type="component" value="Unassembled WGS sequence"/>
</dbReference>
<dbReference type="Gene3D" id="1.10.510.10">
    <property type="entry name" value="Transferase(Phosphotransferase) domain 1"/>
    <property type="match status" value="1"/>
</dbReference>
<dbReference type="AlphaFoldDB" id="A0AAE3ZNV6"/>
<dbReference type="EMBL" id="JAVDYC010000001">
    <property type="protein sequence ID" value="MDR7322337.1"/>
    <property type="molecule type" value="Genomic_DNA"/>
</dbReference>
<sequence>MGAEIADEGGPVMPRLRDVPLPPGTDLVALAESALAAHGRTGRAGAPAPAGHGMTVAGGGWRRGVKVRLGDAAFLLQDTVLDRSGPGHELRRARARQLSPVARDVWLVQALAVRPTPAARLALDDVAAQGLFMARSRVLPGLPCLIDTVPGPGSVTLVVALPDARPLPETLGGPPYPCRVLDLLWRGLPALCAVLDALHARGLAHRALRADALLYTVDGRIVPRDLGRAAFAAVPGDEPGPAADVRDLAALIYEAVTGLRPGNPAIPPGLLRPDAADLDDVLLPALDPDPRARPPLARMSRRLRTLAIRGIPA</sequence>
<protein>
    <recommendedName>
        <fullName evidence="3">Protein kinase domain-containing protein</fullName>
    </recommendedName>
</protein>
<accession>A0AAE3ZNV6</accession>
<keyword evidence="2" id="KW-1185">Reference proteome</keyword>
<evidence type="ECO:0000313" key="2">
    <source>
        <dbReference type="Proteomes" id="UP001183629"/>
    </source>
</evidence>
<name>A0AAE3ZNV6_9ACTN</name>
<dbReference type="InterPro" id="IPR011009">
    <property type="entry name" value="Kinase-like_dom_sf"/>
</dbReference>
<evidence type="ECO:0008006" key="3">
    <source>
        <dbReference type="Google" id="ProtNLM"/>
    </source>
</evidence>
<gene>
    <name evidence="1" type="ORF">J2S44_002587</name>
</gene>
<comment type="caution">
    <text evidence="1">The sequence shown here is derived from an EMBL/GenBank/DDBJ whole genome shotgun (WGS) entry which is preliminary data.</text>
</comment>
<dbReference type="RefSeq" id="WP_310412554.1">
    <property type="nucleotide sequence ID" value="NZ_JAVDYC010000001.1"/>
</dbReference>